<comment type="caution">
    <text evidence="2">The sequence shown here is derived from an EMBL/GenBank/DDBJ whole genome shotgun (WGS) entry which is preliminary data.</text>
</comment>
<keyword evidence="1" id="KW-0732">Signal</keyword>
<accession>A0A016VJD2</accession>
<protein>
    <submittedName>
        <fullName evidence="2">Uncharacterized protein</fullName>
    </submittedName>
</protein>
<gene>
    <name evidence="2" type="primary">Acey_s0009.g536</name>
    <name evidence="2" type="ORF">Y032_0009g536</name>
</gene>
<dbReference type="AlphaFoldDB" id="A0A016VJD2"/>
<reference evidence="3" key="1">
    <citation type="journal article" date="2015" name="Nat. Genet.">
        <title>The genome and transcriptome of the zoonotic hookworm Ancylostoma ceylanicum identify infection-specific gene families.</title>
        <authorList>
            <person name="Schwarz E.M."/>
            <person name="Hu Y."/>
            <person name="Antoshechkin I."/>
            <person name="Miller M.M."/>
            <person name="Sternberg P.W."/>
            <person name="Aroian R.V."/>
        </authorList>
    </citation>
    <scope>NUCLEOTIDE SEQUENCE</scope>
    <source>
        <strain evidence="3">HY135</strain>
    </source>
</reference>
<organism evidence="2 3">
    <name type="scientific">Ancylostoma ceylanicum</name>
    <dbReference type="NCBI Taxonomy" id="53326"/>
    <lineage>
        <taxon>Eukaryota</taxon>
        <taxon>Metazoa</taxon>
        <taxon>Ecdysozoa</taxon>
        <taxon>Nematoda</taxon>
        <taxon>Chromadorea</taxon>
        <taxon>Rhabditida</taxon>
        <taxon>Rhabditina</taxon>
        <taxon>Rhabditomorpha</taxon>
        <taxon>Strongyloidea</taxon>
        <taxon>Ancylostomatidae</taxon>
        <taxon>Ancylostomatinae</taxon>
        <taxon>Ancylostoma</taxon>
    </lineage>
</organism>
<feature type="signal peptide" evidence="1">
    <location>
        <begin position="1"/>
        <end position="19"/>
    </location>
</feature>
<proteinExistence type="predicted"/>
<keyword evidence="3" id="KW-1185">Reference proteome</keyword>
<feature type="chain" id="PRO_5001490743" evidence="1">
    <location>
        <begin position="20"/>
        <end position="125"/>
    </location>
</feature>
<evidence type="ECO:0000313" key="3">
    <source>
        <dbReference type="Proteomes" id="UP000024635"/>
    </source>
</evidence>
<dbReference type="EMBL" id="JARK01001345">
    <property type="protein sequence ID" value="EYC27122.1"/>
    <property type="molecule type" value="Genomic_DNA"/>
</dbReference>
<name>A0A016VJD2_9BILA</name>
<sequence length="125" mass="13698">MKVLVSLLACFSIATPEDAEECPGIGHKTIKGTQASEVVAQAKLTKAYNFSSGGYTEYDVEALKFYRPTHKTSFNSVILIPKRCNVTIGIRYLVGCNLGNTCDYVVPFTITPRRKLKNVTSSSTL</sequence>
<dbReference type="Proteomes" id="UP000024635">
    <property type="component" value="Unassembled WGS sequence"/>
</dbReference>
<evidence type="ECO:0000313" key="2">
    <source>
        <dbReference type="EMBL" id="EYC27122.1"/>
    </source>
</evidence>
<evidence type="ECO:0000256" key="1">
    <source>
        <dbReference type="SAM" id="SignalP"/>
    </source>
</evidence>